<name>A0ABS5C708_9BACL</name>
<dbReference type="InterPro" id="IPR036705">
    <property type="entry name" value="Ribosyl_crysJ1_sf"/>
</dbReference>
<dbReference type="Pfam" id="PF03747">
    <property type="entry name" value="ADP_ribosyl_GH"/>
    <property type="match status" value="1"/>
</dbReference>
<dbReference type="Proteomes" id="UP000673394">
    <property type="component" value="Unassembled WGS sequence"/>
</dbReference>
<gene>
    <name evidence="1" type="ORF">I8J30_03580</name>
    <name evidence="2" type="ORF">I8J30_12615</name>
</gene>
<dbReference type="SUPFAM" id="SSF101478">
    <property type="entry name" value="ADP-ribosylglycohydrolase"/>
    <property type="match status" value="1"/>
</dbReference>
<keyword evidence="3" id="KW-1185">Reference proteome</keyword>
<comment type="caution">
    <text evidence="1">The sequence shown here is derived from an EMBL/GenBank/DDBJ whole genome shotgun (WGS) entry which is preliminary data.</text>
</comment>
<proteinExistence type="predicted"/>
<organism evidence="1 3">
    <name type="scientific">Paenibacillus lignilyticus</name>
    <dbReference type="NCBI Taxonomy" id="1172615"/>
    <lineage>
        <taxon>Bacteria</taxon>
        <taxon>Bacillati</taxon>
        <taxon>Bacillota</taxon>
        <taxon>Bacilli</taxon>
        <taxon>Bacillales</taxon>
        <taxon>Paenibacillaceae</taxon>
        <taxon>Paenibacillus</taxon>
    </lineage>
</organism>
<accession>A0ABS5C708</accession>
<dbReference type="Gene3D" id="1.10.4080.10">
    <property type="entry name" value="ADP-ribosylation/Crystallin J1"/>
    <property type="match status" value="1"/>
</dbReference>
<evidence type="ECO:0000313" key="1">
    <source>
        <dbReference type="EMBL" id="MBP3961779.1"/>
    </source>
</evidence>
<reference evidence="1 3" key="1">
    <citation type="submission" date="2021-04" db="EMBL/GenBank/DDBJ databases">
        <title>Paenibacillus sp. DLE-14 whole genome sequence.</title>
        <authorList>
            <person name="Ham Y.J."/>
        </authorList>
    </citation>
    <scope>NUCLEOTIDE SEQUENCE [LARGE SCALE GENOMIC DNA]</scope>
    <source>
        <strain evidence="1 3">DLE-14</strain>
    </source>
</reference>
<dbReference type="EMBL" id="JAGKSP010000001">
    <property type="protein sequence ID" value="MBP3961779.1"/>
    <property type="molecule type" value="Genomic_DNA"/>
</dbReference>
<dbReference type="EMBL" id="JAGKSP010000004">
    <property type="protein sequence ID" value="MBP3963550.1"/>
    <property type="molecule type" value="Genomic_DNA"/>
</dbReference>
<dbReference type="InterPro" id="IPR005502">
    <property type="entry name" value="Ribosyl_crysJ1"/>
</dbReference>
<evidence type="ECO:0000313" key="3">
    <source>
        <dbReference type="Proteomes" id="UP000673394"/>
    </source>
</evidence>
<dbReference type="RefSeq" id="WP_210655422.1">
    <property type="nucleotide sequence ID" value="NZ_JAGKSP010000001.1"/>
</dbReference>
<protein>
    <submittedName>
        <fullName evidence="1">ADP-ribosylglycohydrolase family protein</fullName>
    </submittedName>
</protein>
<sequence length="636" mass="72215">MMAKYRLTYENYLDKVYGAWLGKSIAGTIGAPFEGRKELFDYEYDPRAIKEMLPNDDLDLQVLWLHVLEQKGVYFTSMDLADAFYERYPFVPGEYAWFKKNYNRGIYPPVSGAFNNRYYVNGMGCPIRSEIWACVAPGNPELAAEFAGRDGMLDHEGDSIYAEQYLAAVEAMAFVEDDLMKLLRDGMVYLPEGTRIRRLVEDTMAWSSQDLTWQQVRSRIIRDYGHPDCTNLYQNIGFTLVCLFYGKGDFLETTMIALNCGFDTDCSCATAGALLGIIYGADRLIEKHAFYDTSYKLDVKVARRSNQLSDLAEDTCAAGLTIMRELNGAIEITGQPSELGSIPANKPEPSIVLSVDYQGIPVVGWSESKTIAIGLSNETEFVAVDQLTVDLPDGWQSDWTSQHIVLQPGEIKSVTLTVSVPEQVSYLSEKNLLTAAFGGATFIFGLNGAQVWKVFGPFWENHIELPRTELGEWYYGAFKGTRDEIADLTRQFHLNTKADATKDYRSLVDPQDYRFVNVTEDLFSVSDLIGFQGPCVVYAEREIELPEDREVNIIFGHTEAYRLWINDQLISETDHHDWWTAENRHHSEVKLRQGRNKIVLQAIRRGRHADYSLIFTELGQSFPHHITDLGSWIDHK</sequence>
<evidence type="ECO:0000313" key="2">
    <source>
        <dbReference type="EMBL" id="MBP3963550.1"/>
    </source>
</evidence>